<keyword evidence="1" id="KW-0472">Membrane</keyword>
<dbReference type="AlphaFoldDB" id="A0A1G5AAL0"/>
<sequence>MNKEQFLRELNGKLKYLPEADRNDAIRFYDEYISEMELSDEEDVTTKLGTPKEVASDIISQCTQRHIDNETEQKTVKGGATTIWLVILGILSLPLSLPLAILALTFIFVFIVLFLVMIVVAFAGAIAIPYALFVHGVAQKLFTLGYGLVSLGGGILMAYVLLAVLKKIFRAMAKKKRVRSIYE</sequence>
<keyword evidence="1" id="KW-0812">Transmembrane</keyword>
<protein>
    <submittedName>
        <fullName evidence="2">Uncharacterized membrane protein</fullName>
    </submittedName>
</protein>
<organism evidence="2 3">
    <name type="scientific">Butyrivibrio hungatei</name>
    <dbReference type="NCBI Taxonomy" id="185008"/>
    <lineage>
        <taxon>Bacteria</taxon>
        <taxon>Bacillati</taxon>
        <taxon>Bacillota</taxon>
        <taxon>Clostridia</taxon>
        <taxon>Lachnospirales</taxon>
        <taxon>Lachnospiraceae</taxon>
        <taxon>Butyrivibrio</taxon>
    </lineage>
</organism>
<keyword evidence="1" id="KW-1133">Transmembrane helix</keyword>
<gene>
    <name evidence="2" type="ORF">SAMN02910451_00031</name>
</gene>
<dbReference type="EMBL" id="FMUR01000003">
    <property type="protein sequence ID" value="SCX74915.1"/>
    <property type="molecule type" value="Genomic_DNA"/>
</dbReference>
<dbReference type="OrthoDB" id="95800at2"/>
<evidence type="ECO:0000313" key="2">
    <source>
        <dbReference type="EMBL" id="SCX74915.1"/>
    </source>
</evidence>
<feature type="transmembrane region" description="Helical" evidence="1">
    <location>
        <begin position="83"/>
        <end position="104"/>
    </location>
</feature>
<feature type="transmembrane region" description="Helical" evidence="1">
    <location>
        <begin position="111"/>
        <end position="132"/>
    </location>
</feature>
<keyword evidence="3" id="KW-1185">Reference proteome</keyword>
<evidence type="ECO:0000256" key="1">
    <source>
        <dbReference type="SAM" id="Phobius"/>
    </source>
</evidence>
<proteinExistence type="predicted"/>
<name>A0A1G5AAL0_9FIRM</name>
<feature type="transmembrane region" description="Helical" evidence="1">
    <location>
        <begin position="144"/>
        <end position="165"/>
    </location>
</feature>
<dbReference type="Pfam" id="PF22564">
    <property type="entry name" value="HAAS"/>
    <property type="match status" value="1"/>
</dbReference>
<accession>A0A1G5AAL0</accession>
<reference evidence="3" key="1">
    <citation type="submission" date="2016-10" db="EMBL/GenBank/DDBJ databases">
        <authorList>
            <person name="Varghese N."/>
            <person name="Submissions S."/>
        </authorList>
    </citation>
    <scope>NUCLEOTIDE SEQUENCE [LARGE SCALE GENOMIC DNA]</scope>
    <source>
        <strain evidence="3">XBD2006</strain>
    </source>
</reference>
<dbReference type="Proteomes" id="UP000183047">
    <property type="component" value="Unassembled WGS sequence"/>
</dbReference>
<evidence type="ECO:0000313" key="3">
    <source>
        <dbReference type="Proteomes" id="UP000183047"/>
    </source>
</evidence>
<dbReference type="RefSeq" id="WP_074460924.1">
    <property type="nucleotide sequence ID" value="NZ_FMUR01000003.1"/>
</dbReference>